<proteinExistence type="predicted"/>
<sequence>MWGKGRYLMNLYRARMGEIVHRAAEYAWRQPLLASGLWFHGDIRDNFYYASYLFAAAVDSEETSSFDRVEGRQLAEKVLLRVLLLQDRVAASPLYGHWPLGLDPAPELATPHVLPVELMGSLMVYFAQNYGEHLSPEVATRFEEALSHVYRSGFYRKPLREYNHHEAKYTAAKLIFGQRYRDAALFADGRECLRQTLAQLRLEGMAEYGALPWFWHWIQAFTCAWALMDDAEVKDELSEILNHLWNVRAVYYFKGAWVGAHARGWPHDAPRDANVLHDYVQFGDFELPEAMPRTEYAGFLFYEAPLRARHRALEQNEPFEARAVLLKEIGGVKHRLHSYAYLTGQFGVGGMWERVEEFDNEQLRWLFSLPVRGEKGNQLYFFHPGKGYDPAGNDPRHQSGWTDVLYHKNVVMAVYSLPEDATEPVNGVLPEGEWQFAANGIFGKVEETYFAVYVSGAYQVQDRNGYLQVVADGRCVGIVVEALGVPEATQRGIAGLDEFASALRSCSPQFEVGGSAGRIGVTYVTYAEEAKLSLRVEGPGLPGDRRVNGQRVDLESYSYSL</sequence>
<organism evidence="1 2">
    <name type="scientific">Paenibacillus rhizolycopersici</name>
    <dbReference type="NCBI Taxonomy" id="2780073"/>
    <lineage>
        <taxon>Bacteria</taxon>
        <taxon>Bacillati</taxon>
        <taxon>Bacillota</taxon>
        <taxon>Bacilli</taxon>
        <taxon>Bacillales</taxon>
        <taxon>Paenibacillaceae</taxon>
        <taxon>Paenibacillus</taxon>
    </lineage>
</organism>
<accession>A0ABS2H580</accession>
<evidence type="ECO:0000313" key="2">
    <source>
        <dbReference type="Proteomes" id="UP001516620"/>
    </source>
</evidence>
<gene>
    <name evidence="1" type="ORF">IM700_004740</name>
</gene>
<dbReference type="EMBL" id="JADCNN020000003">
    <property type="protein sequence ID" value="MBM6994965.1"/>
    <property type="molecule type" value="Genomic_DNA"/>
</dbReference>
<dbReference type="Proteomes" id="UP001516620">
    <property type="component" value="Unassembled WGS sequence"/>
</dbReference>
<name>A0ABS2H580_9BACL</name>
<comment type="caution">
    <text evidence="1">The sequence shown here is derived from an EMBL/GenBank/DDBJ whole genome shotgun (WGS) entry which is preliminary data.</text>
</comment>
<reference evidence="1 2" key="1">
    <citation type="submission" date="2021-01" db="EMBL/GenBank/DDBJ databases">
        <title>Paenibacillus sp.nov. isolated from the rhizosphere soil of tomato plant.</title>
        <authorList>
            <person name="Thin K.K."/>
            <person name="Zhang X."/>
            <person name="He S."/>
        </authorList>
    </citation>
    <scope>NUCLEOTIDE SEQUENCE [LARGE SCALE GENOMIC DNA]</scope>
    <source>
        <strain evidence="1 2">DXFW5</strain>
    </source>
</reference>
<keyword evidence="2" id="KW-1185">Reference proteome</keyword>
<evidence type="ECO:0000313" key="1">
    <source>
        <dbReference type="EMBL" id="MBM6994965.1"/>
    </source>
</evidence>
<protein>
    <submittedName>
        <fullName evidence="1">Uncharacterized protein</fullName>
    </submittedName>
</protein>